<evidence type="ECO:0000313" key="3">
    <source>
        <dbReference type="Proteomes" id="UP000534286"/>
    </source>
</evidence>
<evidence type="ECO:0000313" key="2">
    <source>
        <dbReference type="EMBL" id="MBB4936354.1"/>
    </source>
</evidence>
<dbReference type="EMBL" id="JACHJU010000001">
    <property type="protein sequence ID" value="MBB4936354.1"/>
    <property type="molecule type" value="Genomic_DNA"/>
</dbReference>
<feature type="region of interest" description="Disordered" evidence="1">
    <location>
        <begin position="1"/>
        <end position="38"/>
    </location>
</feature>
<keyword evidence="3" id="KW-1185">Reference proteome</keyword>
<organism evidence="2 3">
    <name type="scientific">Streptosporangium album</name>
    <dbReference type="NCBI Taxonomy" id="47479"/>
    <lineage>
        <taxon>Bacteria</taxon>
        <taxon>Bacillati</taxon>
        <taxon>Actinomycetota</taxon>
        <taxon>Actinomycetes</taxon>
        <taxon>Streptosporangiales</taxon>
        <taxon>Streptosporangiaceae</taxon>
        <taxon>Streptosporangium</taxon>
    </lineage>
</organism>
<accession>A0A7W7RQK5</accession>
<name>A0A7W7RQK5_9ACTN</name>
<protein>
    <submittedName>
        <fullName evidence="2">Uncharacterized protein</fullName>
    </submittedName>
</protein>
<dbReference type="AlphaFoldDB" id="A0A7W7RQK5"/>
<evidence type="ECO:0000256" key="1">
    <source>
        <dbReference type="SAM" id="MobiDB-lite"/>
    </source>
</evidence>
<gene>
    <name evidence="2" type="ORF">FHR32_000659</name>
</gene>
<dbReference type="Proteomes" id="UP000534286">
    <property type="component" value="Unassembled WGS sequence"/>
</dbReference>
<comment type="caution">
    <text evidence="2">The sequence shown here is derived from an EMBL/GenBank/DDBJ whole genome shotgun (WGS) entry which is preliminary data.</text>
</comment>
<sequence>MAGRRGTPQMSEMARSDTSSGGTAARGVGSFGDRVRPRSGPDVWWFPARRRSRLLSVMPAAMSRLACFLWTAWRVTPSASATCGQLQPDRMACSTAASSI</sequence>
<reference evidence="2 3" key="1">
    <citation type="submission" date="2020-08" db="EMBL/GenBank/DDBJ databases">
        <title>Sequencing the genomes of 1000 actinobacteria strains.</title>
        <authorList>
            <person name="Klenk H.-P."/>
        </authorList>
    </citation>
    <scope>NUCLEOTIDE SEQUENCE [LARGE SCALE GENOMIC DNA]</scope>
    <source>
        <strain evidence="2 3">DSM 43023</strain>
    </source>
</reference>
<proteinExistence type="predicted"/>